<keyword evidence="3" id="KW-1185">Reference proteome</keyword>
<evidence type="ECO:0000313" key="3">
    <source>
        <dbReference type="Proteomes" id="UP001147653"/>
    </source>
</evidence>
<dbReference type="EMBL" id="JAPDDP010000059">
    <property type="protein sequence ID" value="MDA0183702.1"/>
    <property type="molecule type" value="Genomic_DNA"/>
</dbReference>
<evidence type="ECO:0000259" key="1">
    <source>
        <dbReference type="Pfam" id="PF02470"/>
    </source>
</evidence>
<dbReference type="PANTHER" id="PTHR33371:SF4">
    <property type="entry name" value="INTERMEMBRANE PHOSPHOLIPID TRANSPORT SYSTEM BINDING PROTEIN MLAD"/>
    <property type="match status" value="1"/>
</dbReference>
<sequence length="541" mass="58795">MVKDAPSFGKIAAMVLFALSCFGLLLFLWLAFGGPVPLKPKGYRFHTSFTEVGQLSQEADVRISGVPVGKVKEITPNKRTGRADVVIQLQSRYAPLPSDARAILRQKTLLGETYVELTPGSNDARAIAEGGALASTQVSETVELDEILRSFDPQTRANFQQWMQTQAEAIGGNGQDLNDAIGNLAPFAEDTATIVDVLNRQEAALSQLVANTGIVFQALSERDGQLRSLIENSNSVFAATASRDSELQAAFRALPTFEDESRKTFERLDEFQRETDPLITQLRPAARELSPTLQDLEDIAPDLRNLLQQLQPLIDASKEGFPAAEQVLEDTRPLLGQLVPATAQLTPAVDFIGQYKRELTSFFANAGSATQARDSRTGLHYLRTSNPLNPENLAVYPNRLPTNRPNPYTQPGNFDQINSGLPVYEDRQCTAANLIPSVVNTPIDLVNDVIAPVVSPVPTVQPVIPGLPLPPINLPPIPQIPLTPEQAAALIPTELLNQIQQYAFGGVGNAGLVSPPCRKQGPFEFGGERTQYPHVNARDDG</sequence>
<feature type="domain" description="Mce/MlaD" evidence="1">
    <location>
        <begin position="41"/>
        <end position="120"/>
    </location>
</feature>
<proteinExistence type="predicted"/>
<dbReference type="RefSeq" id="WP_270028116.1">
    <property type="nucleotide sequence ID" value="NZ_JAPDDP010000059.1"/>
</dbReference>
<dbReference type="InterPro" id="IPR003399">
    <property type="entry name" value="Mce/MlaD"/>
</dbReference>
<comment type="caution">
    <text evidence="2">The sequence shown here is derived from an EMBL/GenBank/DDBJ whole genome shotgun (WGS) entry which is preliminary data.</text>
</comment>
<protein>
    <submittedName>
        <fullName evidence="2">MCE family protein</fullName>
    </submittedName>
</protein>
<dbReference type="PANTHER" id="PTHR33371">
    <property type="entry name" value="INTERMEMBRANE PHOSPHOLIPID TRANSPORT SYSTEM BINDING PROTEIN MLAD-RELATED"/>
    <property type="match status" value="1"/>
</dbReference>
<gene>
    <name evidence="2" type="ORF">OJ997_25560</name>
</gene>
<dbReference type="Proteomes" id="UP001147653">
    <property type="component" value="Unassembled WGS sequence"/>
</dbReference>
<dbReference type="AlphaFoldDB" id="A0A9X3NLJ0"/>
<dbReference type="Pfam" id="PF02470">
    <property type="entry name" value="MlaD"/>
    <property type="match status" value="1"/>
</dbReference>
<dbReference type="InterPro" id="IPR052336">
    <property type="entry name" value="MlaD_Phospholipid_Transporter"/>
</dbReference>
<organism evidence="2 3">
    <name type="scientific">Solirubrobacter phytolaccae</name>
    <dbReference type="NCBI Taxonomy" id="1404360"/>
    <lineage>
        <taxon>Bacteria</taxon>
        <taxon>Bacillati</taxon>
        <taxon>Actinomycetota</taxon>
        <taxon>Thermoleophilia</taxon>
        <taxon>Solirubrobacterales</taxon>
        <taxon>Solirubrobacteraceae</taxon>
        <taxon>Solirubrobacter</taxon>
    </lineage>
</organism>
<accession>A0A9X3NLJ0</accession>
<dbReference type="PROSITE" id="PS51257">
    <property type="entry name" value="PROKAR_LIPOPROTEIN"/>
    <property type="match status" value="1"/>
</dbReference>
<evidence type="ECO:0000313" key="2">
    <source>
        <dbReference type="EMBL" id="MDA0183702.1"/>
    </source>
</evidence>
<reference evidence="2" key="1">
    <citation type="submission" date="2022-10" db="EMBL/GenBank/DDBJ databases">
        <title>The WGS of Solirubrobacter phytolaccae KCTC 29190.</title>
        <authorList>
            <person name="Jiang Z."/>
        </authorList>
    </citation>
    <scope>NUCLEOTIDE SEQUENCE</scope>
    <source>
        <strain evidence="2">KCTC 29190</strain>
    </source>
</reference>
<name>A0A9X3NLJ0_9ACTN</name>